<dbReference type="GO" id="GO:0005886">
    <property type="term" value="C:plasma membrane"/>
    <property type="evidence" value="ECO:0007669"/>
    <property type="project" value="TreeGrafter"/>
</dbReference>
<dbReference type="AlphaFoldDB" id="A0A7W6P3D6"/>
<sequence>MTNLDQDMPKPSALARSRLTVKALSTTARKLRFSTSNRSDLYKAVGLRPRMIDRVFRWAFVANTALVLIMPIVSAIFYFGLLASDQYQSETRFVVRTSTPAIGQDQLGKVSGLPSAKIVQDTQIVTNFIHSRAILEELEKAINLRERFMRENVDFASRLKQDATFEEFLDYWDRMVKTSISPSSGIITVTVNAFSAEDAHDIADAIMKSSEAMINRLSDRIWQDVTATSKTNLDRASENLRALRARMAVQQNESGVLTVESSSLILSSLLTKLQQEKIQLEQSYTVKANSMGKNTPQMKVLAREIESKQAQIDDLQRKVTGSDVDNLASVSAAFSNLQFETRLAEEQFSASVRTFEQVQFMSNQQLMYLDSFLKPNLPDEALYPRRGLGIGLTALGSVFLWLALTGILRQIKTKVDL</sequence>
<protein>
    <submittedName>
        <fullName evidence="2">Capsular polysaccharide transport system permease protein</fullName>
    </submittedName>
</protein>
<dbReference type="RefSeq" id="WP_183795558.1">
    <property type="nucleotide sequence ID" value="NZ_JACIDU010000030.1"/>
</dbReference>
<name>A0A7W6P3D6_9HYPH</name>
<feature type="transmembrane region" description="Helical" evidence="1">
    <location>
        <begin position="388"/>
        <end position="408"/>
    </location>
</feature>
<dbReference type="InterPro" id="IPR050445">
    <property type="entry name" value="Bact_polysacc_biosynth/exp"/>
</dbReference>
<gene>
    <name evidence="2" type="ORF">GGQ66_004360</name>
</gene>
<proteinExistence type="predicted"/>
<keyword evidence="1" id="KW-0472">Membrane</keyword>
<organism evidence="2 3">
    <name type="scientific">Allorhizobium borbori</name>
    <dbReference type="NCBI Taxonomy" id="485907"/>
    <lineage>
        <taxon>Bacteria</taxon>
        <taxon>Pseudomonadati</taxon>
        <taxon>Pseudomonadota</taxon>
        <taxon>Alphaproteobacteria</taxon>
        <taxon>Hyphomicrobiales</taxon>
        <taxon>Rhizobiaceae</taxon>
        <taxon>Rhizobium/Agrobacterium group</taxon>
        <taxon>Allorhizobium</taxon>
    </lineage>
</organism>
<dbReference type="Proteomes" id="UP000584824">
    <property type="component" value="Unassembled WGS sequence"/>
</dbReference>
<evidence type="ECO:0000313" key="3">
    <source>
        <dbReference type="Proteomes" id="UP000584824"/>
    </source>
</evidence>
<keyword evidence="1" id="KW-1133">Transmembrane helix</keyword>
<dbReference type="PANTHER" id="PTHR32309:SF13">
    <property type="entry name" value="FERRIC ENTEROBACTIN TRANSPORT PROTEIN FEPE"/>
    <property type="match status" value="1"/>
</dbReference>
<comment type="caution">
    <text evidence="2">The sequence shown here is derived from an EMBL/GenBank/DDBJ whole genome shotgun (WGS) entry which is preliminary data.</text>
</comment>
<keyword evidence="3" id="KW-1185">Reference proteome</keyword>
<feature type="transmembrane region" description="Helical" evidence="1">
    <location>
        <begin position="58"/>
        <end position="81"/>
    </location>
</feature>
<dbReference type="GO" id="GO:0004713">
    <property type="term" value="F:protein tyrosine kinase activity"/>
    <property type="evidence" value="ECO:0007669"/>
    <property type="project" value="TreeGrafter"/>
</dbReference>
<dbReference type="PANTHER" id="PTHR32309">
    <property type="entry name" value="TYROSINE-PROTEIN KINASE"/>
    <property type="match status" value="1"/>
</dbReference>
<evidence type="ECO:0000256" key="1">
    <source>
        <dbReference type="SAM" id="Phobius"/>
    </source>
</evidence>
<keyword evidence="1" id="KW-0812">Transmembrane</keyword>
<reference evidence="2 3" key="1">
    <citation type="submission" date="2020-08" db="EMBL/GenBank/DDBJ databases">
        <title>Genomic Encyclopedia of Type Strains, Phase IV (KMG-IV): sequencing the most valuable type-strain genomes for metagenomic binning, comparative biology and taxonomic classification.</title>
        <authorList>
            <person name="Goeker M."/>
        </authorList>
    </citation>
    <scope>NUCLEOTIDE SEQUENCE [LARGE SCALE GENOMIC DNA]</scope>
    <source>
        <strain evidence="2 3">DSM 26385</strain>
    </source>
</reference>
<evidence type="ECO:0000313" key="2">
    <source>
        <dbReference type="EMBL" id="MBB4105772.1"/>
    </source>
</evidence>
<accession>A0A7W6P3D6</accession>
<dbReference type="EMBL" id="JACIDU010000030">
    <property type="protein sequence ID" value="MBB4105772.1"/>
    <property type="molecule type" value="Genomic_DNA"/>
</dbReference>